<comment type="caution">
    <text evidence="1">The sequence shown here is derived from an EMBL/GenBank/DDBJ whole genome shotgun (WGS) entry which is preliminary data.</text>
</comment>
<accession>A0A6L6WU03</accession>
<dbReference type="Proteomes" id="UP000483802">
    <property type="component" value="Unassembled WGS sequence"/>
</dbReference>
<gene>
    <name evidence="1" type="ORF">GPA10_09430</name>
</gene>
<dbReference type="EMBL" id="WPNZ01000004">
    <property type="protein sequence ID" value="MVO84978.1"/>
    <property type="molecule type" value="Genomic_DNA"/>
</dbReference>
<dbReference type="RefSeq" id="WP_157165082.1">
    <property type="nucleotide sequence ID" value="NZ_WPNZ01000004.1"/>
</dbReference>
<evidence type="ECO:0000313" key="1">
    <source>
        <dbReference type="EMBL" id="MVO84978.1"/>
    </source>
</evidence>
<sequence length="67" mass="7542">MCPDCTAGPAWENVRVAGGMPYEIWHTFDCPEWAVMQKARHHLRDQAVLMTNADVVNWLTDPAGDES</sequence>
<dbReference type="AlphaFoldDB" id="A0A6L6WU03"/>
<protein>
    <submittedName>
        <fullName evidence="1">Uncharacterized protein</fullName>
    </submittedName>
</protein>
<proteinExistence type="predicted"/>
<reference evidence="1 2" key="1">
    <citation type="submission" date="2019-11" db="EMBL/GenBank/DDBJ databases">
        <title>Streptomyces typhae sp. nov., a novel endophytic actinomycete isolated from the root of cattail pollen (Typha angustifolia L.).</title>
        <authorList>
            <person name="Peng C."/>
        </authorList>
    </citation>
    <scope>NUCLEOTIDE SEQUENCE [LARGE SCALE GENOMIC DNA]</scope>
    <source>
        <strain evidence="2">p1417</strain>
    </source>
</reference>
<organism evidence="1 2">
    <name type="scientific">Streptomyces typhae</name>
    <dbReference type="NCBI Taxonomy" id="2681492"/>
    <lineage>
        <taxon>Bacteria</taxon>
        <taxon>Bacillati</taxon>
        <taxon>Actinomycetota</taxon>
        <taxon>Actinomycetes</taxon>
        <taxon>Kitasatosporales</taxon>
        <taxon>Streptomycetaceae</taxon>
        <taxon>Streptomyces</taxon>
    </lineage>
</organism>
<evidence type="ECO:0000313" key="2">
    <source>
        <dbReference type="Proteomes" id="UP000483802"/>
    </source>
</evidence>
<keyword evidence="2" id="KW-1185">Reference proteome</keyword>
<name>A0A6L6WU03_9ACTN</name>